<name>A0ABP8G793_9BACT</name>
<gene>
    <name evidence="2" type="primary">folB</name>
    <name evidence="2" type="ORF">GCM10023143_31900</name>
</gene>
<dbReference type="InterPro" id="IPR043133">
    <property type="entry name" value="GTP-CH-I_C/QueF"/>
</dbReference>
<evidence type="ECO:0000313" key="3">
    <source>
        <dbReference type="Proteomes" id="UP001501207"/>
    </source>
</evidence>
<comment type="caution">
    <text evidence="2">The sequence shown here is derived from an EMBL/GenBank/DDBJ whole genome shotgun (WGS) entry which is preliminary data.</text>
</comment>
<feature type="domain" description="Dihydroneopterin aldolase/epimerase" evidence="1">
    <location>
        <begin position="4"/>
        <end position="109"/>
    </location>
</feature>
<dbReference type="EMBL" id="BAABFN010000022">
    <property type="protein sequence ID" value="GAA4318843.1"/>
    <property type="molecule type" value="Genomic_DNA"/>
</dbReference>
<protein>
    <submittedName>
        <fullName evidence="2">Dihydroneopterin aldolase</fullName>
    </submittedName>
</protein>
<proteinExistence type="predicted"/>
<dbReference type="Gene3D" id="3.30.1130.10">
    <property type="match status" value="1"/>
</dbReference>
<dbReference type="Pfam" id="PF02152">
    <property type="entry name" value="FolB"/>
    <property type="match status" value="1"/>
</dbReference>
<sequence>MLTVSLNGIRFHAFHGMYPGEERTGTDFIVDVAVSCPEPGDIRDLTQTVDYEVVYQLVEARMGRPVKLIEELAQDCVEAIHQRFDFARIIEISIRKMYPPLGGEVECSRVVLKREFV</sequence>
<dbReference type="SMART" id="SM00905">
    <property type="entry name" value="FolB"/>
    <property type="match status" value="1"/>
</dbReference>
<dbReference type="Proteomes" id="UP001501207">
    <property type="component" value="Unassembled WGS sequence"/>
</dbReference>
<evidence type="ECO:0000259" key="1">
    <source>
        <dbReference type="SMART" id="SM00905"/>
    </source>
</evidence>
<keyword evidence="3" id="KW-1185">Reference proteome</keyword>
<dbReference type="NCBIfam" id="TIGR00526">
    <property type="entry name" value="folB_dom"/>
    <property type="match status" value="1"/>
</dbReference>
<evidence type="ECO:0000313" key="2">
    <source>
        <dbReference type="EMBL" id="GAA4318843.1"/>
    </source>
</evidence>
<organism evidence="2 3">
    <name type="scientific">Compostibacter hankyongensis</name>
    <dbReference type="NCBI Taxonomy" id="1007089"/>
    <lineage>
        <taxon>Bacteria</taxon>
        <taxon>Pseudomonadati</taxon>
        <taxon>Bacteroidota</taxon>
        <taxon>Chitinophagia</taxon>
        <taxon>Chitinophagales</taxon>
        <taxon>Chitinophagaceae</taxon>
        <taxon>Compostibacter</taxon>
    </lineage>
</organism>
<reference evidence="3" key="1">
    <citation type="journal article" date="2019" name="Int. J. Syst. Evol. Microbiol.">
        <title>The Global Catalogue of Microorganisms (GCM) 10K type strain sequencing project: providing services to taxonomists for standard genome sequencing and annotation.</title>
        <authorList>
            <consortium name="The Broad Institute Genomics Platform"/>
            <consortium name="The Broad Institute Genome Sequencing Center for Infectious Disease"/>
            <person name="Wu L."/>
            <person name="Ma J."/>
        </authorList>
    </citation>
    <scope>NUCLEOTIDE SEQUENCE [LARGE SCALE GENOMIC DNA]</scope>
    <source>
        <strain evidence="3">JCM 17664</strain>
    </source>
</reference>
<dbReference type="SUPFAM" id="SSF55620">
    <property type="entry name" value="Tetrahydrobiopterin biosynthesis enzymes-like"/>
    <property type="match status" value="1"/>
</dbReference>
<dbReference type="InterPro" id="IPR006157">
    <property type="entry name" value="FolB_dom"/>
</dbReference>
<dbReference type="RefSeq" id="WP_344981215.1">
    <property type="nucleotide sequence ID" value="NZ_BAABFN010000022.1"/>
</dbReference>
<accession>A0ABP8G793</accession>